<reference evidence="1 2" key="2">
    <citation type="submission" date="2019-04" db="EMBL/GenBank/DDBJ databases">
        <title>The genome sequence of big-headed turtle.</title>
        <authorList>
            <person name="Gong S."/>
        </authorList>
    </citation>
    <scope>NUCLEOTIDE SEQUENCE [LARGE SCALE GENOMIC DNA]</scope>
    <source>
        <strain evidence="1">DO16091913</strain>
        <tissue evidence="1">Muscle</tissue>
    </source>
</reference>
<accession>A0A4D9E0A0</accession>
<sequence length="108" mass="11522">MRTSLNSLWILPSPLRWLSPLSHPGQVLSRVSQSLTVIAWGGDTVKASKPQAQTMFRCIMVGPLGCAQGSGRGCSTGGSWESSVLPAPVLRAQARDLNLRLPDSAHSQ</sequence>
<dbReference type="EMBL" id="QXTE01000159">
    <property type="protein sequence ID" value="TFK03359.1"/>
    <property type="molecule type" value="Genomic_DNA"/>
</dbReference>
<evidence type="ECO:0000313" key="2">
    <source>
        <dbReference type="Proteomes" id="UP000297703"/>
    </source>
</evidence>
<reference evidence="1 2" key="1">
    <citation type="submission" date="2019-04" db="EMBL/GenBank/DDBJ databases">
        <title>Draft genome of the big-headed turtle Platysternon megacephalum.</title>
        <authorList>
            <person name="Gong S."/>
        </authorList>
    </citation>
    <scope>NUCLEOTIDE SEQUENCE [LARGE SCALE GENOMIC DNA]</scope>
    <source>
        <strain evidence="1">DO16091913</strain>
        <tissue evidence="1">Muscle</tissue>
    </source>
</reference>
<dbReference type="Proteomes" id="UP000297703">
    <property type="component" value="Unassembled WGS sequence"/>
</dbReference>
<keyword evidence="1" id="KW-0675">Receptor</keyword>
<name>A0A4D9E0A0_9SAUR</name>
<comment type="caution">
    <text evidence="1">The sequence shown here is derived from an EMBL/GenBank/DDBJ whole genome shotgun (WGS) entry which is preliminary data.</text>
</comment>
<proteinExistence type="predicted"/>
<evidence type="ECO:0000313" key="1">
    <source>
        <dbReference type="EMBL" id="TFK03359.1"/>
    </source>
</evidence>
<gene>
    <name evidence="1" type="ORF">DR999_PMT14230</name>
</gene>
<organism evidence="1 2">
    <name type="scientific">Platysternon megacephalum</name>
    <name type="common">big-headed turtle</name>
    <dbReference type="NCBI Taxonomy" id="55544"/>
    <lineage>
        <taxon>Eukaryota</taxon>
        <taxon>Metazoa</taxon>
        <taxon>Chordata</taxon>
        <taxon>Craniata</taxon>
        <taxon>Vertebrata</taxon>
        <taxon>Euteleostomi</taxon>
        <taxon>Archelosauria</taxon>
        <taxon>Testudinata</taxon>
        <taxon>Testudines</taxon>
        <taxon>Cryptodira</taxon>
        <taxon>Durocryptodira</taxon>
        <taxon>Testudinoidea</taxon>
        <taxon>Platysternidae</taxon>
        <taxon>Platysternon</taxon>
    </lineage>
</organism>
<keyword evidence="2" id="KW-1185">Reference proteome</keyword>
<protein>
    <submittedName>
        <fullName evidence="1">Nuclear receptor ROR-beta-like</fullName>
    </submittedName>
</protein>
<dbReference type="AlphaFoldDB" id="A0A4D9E0A0"/>